<dbReference type="Proteomes" id="UP000256645">
    <property type="component" value="Unassembled WGS sequence"/>
</dbReference>
<feature type="transmembrane region" description="Helical" evidence="1">
    <location>
        <begin position="64"/>
        <end position="85"/>
    </location>
</feature>
<protein>
    <submittedName>
        <fullName evidence="2">Uncharacterized protein</fullName>
    </submittedName>
</protein>
<name>A0A3D8RGM1_9HELO</name>
<evidence type="ECO:0000256" key="1">
    <source>
        <dbReference type="SAM" id="Phobius"/>
    </source>
</evidence>
<comment type="caution">
    <text evidence="2">The sequence shown here is derived from an EMBL/GenBank/DDBJ whole genome shotgun (WGS) entry which is preliminary data.</text>
</comment>
<accession>A0A3D8RGM1</accession>
<keyword evidence="3" id="KW-1185">Reference proteome</keyword>
<sequence>MGMEILYFQQIPPPICRQTFKLTTCPAPTSDNTVYLQRLAVTSVHLSQQHHVPRDIDLTQDNTINIVIGALGAVLTILSIVVAILTAKALMSKQAQALASELRSNETETELESGSDENYESMWLPIQVVENRDKTVE</sequence>
<dbReference type="AlphaFoldDB" id="A0A3D8RGM1"/>
<dbReference type="EMBL" id="PDLM01000007">
    <property type="protein sequence ID" value="RDW73205.1"/>
    <property type="molecule type" value="Genomic_DNA"/>
</dbReference>
<proteinExistence type="predicted"/>
<gene>
    <name evidence="2" type="ORF">BP6252_07112</name>
</gene>
<keyword evidence="1" id="KW-0812">Transmembrane</keyword>
<reference evidence="2 3" key="1">
    <citation type="journal article" date="2018" name="IMA Fungus">
        <title>IMA Genome-F 9: Draft genome sequence of Annulohypoxylon stygium, Aspergillus mulundensis, Berkeleyomyces basicola (syn. Thielaviopsis basicola), Ceratocystis smalleyi, two Cercospora beticola strains, Coleophoma cylindrospora, Fusarium fracticaudum, Phialophora cf. hyalina, and Morchella septimelata.</title>
        <authorList>
            <person name="Wingfield B.D."/>
            <person name="Bills G.F."/>
            <person name="Dong Y."/>
            <person name="Huang W."/>
            <person name="Nel W.J."/>
            <person name="Swalarsk-Parry B.S."/>
            <person name="Vaghefi N."/>
            <person name="Wilken P.M."/>
            <person name="An Z."/>
            <person name="de Beer Z.W."/>
            <person name="De Vos L."/>
            <person name="Chen L."/>
            <person name="Duong T.A."/>
            <person name="Gao Y."/>
            <person name="Hammerbacher A."/>
            <person name="Kikkert J.R."/>
            <person name="Li Y."/>
            <person name="Li H."/>
            <person name="Li K."/>
            <person name="Li Q."/>
            <person name="Liu X."/>
            <person name="Ma X."/>
            <person name="Naidoo K."/>
            <person name="Pethybridge S.J."/>
            <person name="Sun J."/>
            <person name="Steenkamp E.T."/>
            <person name="van der Nest M.A."/>
            <person name="van Wyk S."/>
            <person name="Wingfield M.J."/>
            <person name="Xiong C."/>
            <person name="Yue Q."/>
            <person name="Zhang X."/>
        </authorList>
    </citation>
    <scope>NUCLEOTIDE SEQUENCE [LARGE SCALE GENOMIC DNA]</scope>
    <source>
        <strain evidence="2 3">BP6252</strain>
    </source>
</reference>
<evidence type="ECO:0000313" key="3">
    <source>
        <dbReference type="Proteomes" id="UP000256645"/>
    </source>
</evidence>
<evidence type="ECO:0000313" key="2">
    <source>
        <dbReference type="EMBL" id="RDW73205.1"/>
    </source>
</evidence>
<keyword evidence="1" id="KW-1133">Transmembrane helix</keyword>
<keyword evidence="1" id="KW-0472">Membrane</keyword>
<organism evidence="2 3">
    <name type="scientific">Coleophoma cylindrospora</name>
    <dbReference type="NCBI Taxonomy" id="1849047"/>
    <lineage>
        <taxon>Eukaryota</taxon>
        <taxon>Fungi</taxon>
        <taxon>Dikarya</taxon>
        <taxon>Ascomycota</taxon>
        <taxon>Pezizomycotina</taxon>
        <taxon>Leotiomycetes</taxon>
        <taxon>Helotiales</taxon>
        <taxon>Dermateaceae</taxon>
        <taxon>Coleophoma</taxon>
    </lineage>
</organism>